<dbReference type="PANTHER" id="PTHR43420:SF44">
    <property type="entry name" value="ACETYLTRANSFERASE YPEA"/>
    <property type="match status" value="1"/>
</dbReference>
<dbReference type="InterPro" id="IPR006464">
    <property type="entry name" value="AcTrfase_RimI/Ard1"/>
</dbReference>
<dbReference type="RefSeq" id="WP_092455554.1">
    <property type="nucleotide sequence ID" value="NZ_FOJI01000012.1"/>
</dbReference>
<dbReference type="Proteomes" id="UP000199701">
    <property type="component" value="Unassembled WGS sequence"/>
</dbReference>
<keyword evidence="3 7" id="KW-0808">Transferase</keyword>
<dbReference type="PROSITE" id="PS51186">
    <property type="entry name" value="GNAT"/>
    <property type="match status" value="1"/>
</dbReference>
<proteinExistence type="inferred from homology"/>
<evidence type="ECO:0000313" key="7">
    <source>
        <dbReference type="EMBL" id="SEW36912.1"/>
    </source>
</evidence>
<name>A0A1I0R8N3_9FIRM</name>
<comment type="subcellular location">
    <subcellularLocation>
        <location evidence="5">Cytoplasm</location>
    </subcellularLocation>
</comment>
<gene>
    <name evidence="7" type="ORF">SAMN05421659_112150</name>
</gene>
<keyword evidence="2 5" id="KW-0963">Cytoplasm</keyword>
<evidence type="ECO:0000256" key="3">
    <source>
        <dbReference type="ARBA" id="ARBA00022679"/>
    </source>
</evidence>
<dbReference type="InterPro" id="IPR016181">
    <property type="entry name" value="Acyl_CoA_acyltransferase"/>
</dbReference>
<accession>A0A1I0R8N3</accession>
<feature type="domain" description="N-acetyltransferase" evidence="6">
    <location>
        <begin position="3"/>
        <end position="147"/>
    </location>
</feature>
<dbReference type="InterPro" id="IPR000182">
    <property type="entry name" value="GNAT_dom"/>
</dbReference>
<evidence type="ECO:0000256" key="5">
    <source>
        <dbReference type="RuleBase" id="RU363094"/>
    </source>
</evidence>
<dbReference type="GO" id="GO:0005737">
    <property type="term" value="C:cytoplasm"/>
    <property type="evidence" value="ECO:0007669"/>
    <property type="project" value="UniProtKB-SubCell"/>
</dbReference>
<dbReference type="PANTHER" id="PTHR43420">
    <property type="entry name" value="ACETYLTRANSFERASE"/>
    <property type="match status" value="1"/>
</dbReference>
<reference evidence="7 8" key="1">
    <citation type="submission" date="2016-10" db="EMBL/GenBank/DDBJ databases">
        <authorList>
            <person name="de Groot N.N."/>
        </authorList>
    </citation>
    <scope>NUCLEOTIDE SEQUENCE [LARGE SCALE GENOMIC DNA]</scope>
    <source>
        <strain evidence="7 8">DSM 9179</strain>
    </source>
</reference>
<comment type="function">
    <text evidence="5">Acetylates the N-terminal alanine of ribosomal protein bS18.</text>
</comment>
<evidence type="ECO:0000256" key="1">
    <source>
        <dbReference type="ARBA" id="ARBA00005395"/>
    </source>
</evidence>
<dbReference type="SUPFAM" id="SSF55729">
    <property type="entry name" value="Acyl-CoA N-acyltransferases (Nat)"/>
    <property type="match status" value="1"/>
</dbReference>
<keyword evidence="4" id="KW-0012">Acyltransferase</keyword>
<dbReference type="GO" id="GO:0008999">
    <property type="term" value="F:protein-N-terminal-alanine acetyltransferase activity"/>
    <property type="evidence" value="ECO:0007669"/>
    <property type="project" value="UniProtKB-EC"/>
</dbReference>
<keyword evidence="8" id="KW-1185">Reference proteome</keyword>
<dbReference type="STRING" id="99656.SAMN05421659_112150"/>
<dbReference type="OrthoDB" id="9794566at2"/>
<sequence length="151" mass="17285">MNYIIRPMEKKDIVQVTEIEKSIYSIPWSANSFIEASENDNNIYLVCIENDKVIGYCGLWTVLGEGNITNIAVTNTHRGKGYGRALLKELENRGREKAVSKYFLEVRLSNVIAQNLYLSLGYKKIGIRKNFYERPAEDAIIMSKDSILLMK</sequence>
<dbReference type="AlphaFoldDB" id="A0A1I0R8N3"/>
<evidence type="ECO:0000256" key="2">
    <source>
        <dbReference type="ARBA" id="ARBA00022490"/>
    </source>
</evidence>
<evidence type="ECO:0000259" key="6">
    <source>
        <dbReference type="PROSITE" id="PS51186"/>
    </source>
</evidence>
<evidence type="ECO:0000256" key="4">
    <source>
        <dbReference type="ARBA" id="ARBA00023315"/>
    </source>
</evidence>
<dbReference type="Gene3D" id="3.40.630.30">
    <property type="match status" value="1"/>
</dbReference>
<dbReference type="EMBL" id="FOJI01000012">
    <property type="protein sequence ID" value="SEW36912.1"/>
    <property type="molecule type" value="Genomic_DNA"/>
</dbReference>
<evidence type="ECO:0000313" key="8">
    <source>
        <dbReference type="Proteomes" id="UP000199701"/>
    </source>
</evidence>
<dbReference type="EC" id="2.3.1.266" evidence="5"/>
<comment type="similarity">
    <text evidence="1 5">Belongs to the acetyltransferase family. RimI subfamily.</text>
</comment>
<dbReference type="NCBIfam" id="TIGR01575">
    <property type="entry name" value="rimI"/>
    <property type="match status" value="1"/>
</dbReference>
<organism evidence="7 8">
    <name type="scientific">[Clostridium] fimetarium</name>
    <dbReference type="NCBI Taxonomy" id="99656"/>
    <lineage>
        <taxon>Bacteria</taxon>
        <taxon>Bacillati</taxon>
        <taxon>Bacillota</taxon>
        <taxon>Clostridia</taxon>
        <taxon>Lachnospirales</taxon>
        <taxon>Lachnospiraceae</taxon>
    </lineage>
</organism>
<dbReference type="InterPro" id="IPR050680">
    <property type="entry name" value="YpeA/RimI_acetyltransf"/>
</dbReference>
<dbReference type="Pfam" id="PF00583">
    <property type="entry name" value="Acetyltransf_1"/>
    <property type="match status" value="1"/>
</dbReference>
<dbReference type="CDD" id="cd04301">
    <property type="entry name" value="NAT_SF"/>
    <property type="match status" value="1"/>
</dbReference>
<protein>
    <recommendedName>
        <fullName evidence="5">[Ribosomal protein bS18]-alanine N-acetyltransferase</fullName>
        <ecNumber evidence="5">2.3.1.266</ecNumber>
    </recommendedName>
</protein>
<comment type="catalytic activity">
    <reaction evidence="5">
        <text>N-terminal L-alanyl-[ribosomal protein bS18] + acetyl-CoA = N-terminal N(alpha)-acetyl-L-alanyl-[ribosomal protein bS18] + CoA + H(+)</text>
        <dbReference type="Rhea" id="RHEA:43756"/>
        <dbReference type="Rhea" id="RHEA-COMP:10676"/>
        <dbReference type="Rhea" id="RHEA-COMP:10677"/>
        <dbReference type="ChEBI" id="CHEBI:15378"/>
        <dbReference type="ChEBI" id="CHEBI:57287"/>
        <dbReference type="ChEBI" id="CHEBI:57288"/>
        <dbReference type="ChEBI" id="CHEBI:64718"/>
        <dbReference type="ChEBI" id="CHEBI:83683"/>
        <dbReference type="EC" id="2.3.1.266"/>
    </reaction>
</comment>